<protein>
    <submittedName>
        <fullName evidence="1">Uncharacterized protein</fullName>
    </submittedName>
</protein>
<proteinExistence type="predicted"/>
<dbReference type="AlphaFoldDB" id="A0A0A9FTP6"/>
<accession>A0A0A9FTP6</accession>
<evidence type="ECO:0000313" key="1">
    <source>
        <dbReference type="EMBL" id="JAE16245.1"/>
    </source>
</evidence>
<organism evidence="1">
    <name type="scientific">Arundo donax</name>
    <name type="common">Giant reed</name>
    <name type="synonym">Donax arundinaceus</name>
    <dbReference type="NCBI Taxonomy" id="35708"/>
    <lineage>
        <taxon>Eukaryota</taxon>
        <taxon>Viridiplantae</taxon>
        <taxon>Streptophyta</taxon>
        <taxon>Embryophyta</taxon>
        <taxon>Tracheophyta</taxon>
        <taxon>Spermatophyta</taxon>
        <taxon>Magnoliopsida</taxon>
        <taxon>Liliopsida</taxon>
        <taxon>Poales</taxon>
        <taxon>Poaceae</taxon>
        <taxon>PACMAD clade</taxon>
        <taxon>Arundinoideae</taxon>
        <taxon>Arundineae</taxon>
        <taxon>Arundo</taxon>
    </lineage>
</organism>
<sequence>MSKPSVKEIAQLQSVLIGHVHLDMQRPE</sequence>
<reference evidence="1" key="2">
    <citation type="journal article" date="2015" name="Data Brief">
        <title>Shoot transcriptome of the giant reed, Arundo donax.</title>
        <authorList>
            <person name="Barrero R.A."/>
            <person name="Guerrero F.D."/>
            <person name="Moolhuijzen P."/>
            <person name="Goolsby J.A."/>
            <person name="Tidwell J."/>
            <person name="Bellgard S.E."/>
            <person name="Bellgard M.I."/>
        </authorList>
    </citation>
    <scope>NUCLEOTIDE SEQUENCE</scope>
    <source>
        <tissue evidence="1">Shoot tissue taken approximately 20 cm above the soil surface</tissue>
    </source>
</reference>
<reference evidence="1" key="1">
    <citation type="submission" date="2014-09" db="EMBL/GenBank/DDBJ databases">
        <authorList>
            <person name="Magalhaes I.L.F."/>
            <person name="Oliveira U."/>
            <person name="Santos F.R."/>
            <person name="Vidigal T.H.D.A."/>
            <person name="Brescovit A.D."/>
            <person name="Santos A.J."/>
        </authorList>
    </citation>
    <scope>NUCLEOTIDE SEQUENCE</scope>
    <source>
        <tissue evidence="1">Shoot tissue taken approximately 20 cm above the soil surface</tissue>
    </source>
</reference>
<dbReference type="EMBL" id="GBRH01181651">
    <property type="protein sequence ID" value="JAE16245.1"/>
    <property type="molecule type" value="Transcribed_RNA"/>
</dbReference>
<name>A0A0A9FTP6_ARUDO</name>